<evidence type="ECO:0000256" key="1">
    <source>
        <dbReference type="ARBA" id="ARBA00004141"/>
    </source>
</evidence>
<proteinExistence type="predicted"/>
<sequence>MDLLIPGLILFVFAHLFKRLFPKLRAFLGSPGKVVLGLVMLASVVLMVMGYRAAEVVPVYDTMPALYHANNALMILSLYLFAVGGTKSVLVGVIRHPMLWGAVIWAIAHLMVNGDLASVVLFGGILVWAILEMVLINRAGPWENRIKGSLKGDLKALGGVVVVYGLIAGVHIWLGYNPFVMAQ</sequence>
<protein>
    <submittedName>
        <fullName evidence="7">NnrU protein</fullName>
    </submittedName>
</protein>
<dbReference type="OrthoDB" id="5293641at2"/>
<evidence type="ECO:0000313" key="8">
    <source>
        <dbReference type="Proteomes" id="UP000186098"/>
    </source>
</evidence>
<name>A0A1N7KTC5_9RHOB</name>
<evidence type="ECO:0000256" key="4">
    <source>
        <dbReference type="ARBA" id="ARBA00023136"/>
    </source>
</evidence>
<keyword evidence="3 5" id="KW-1133">Transmembrane helix</keyword>
<evidence type="ECO:0000256" key="2">
    <source>
        <dbReference type="ARBA" id="ARBA00022692"/>
    </source>
</evidence>
<reference evidence="8" key="1">
    <citation type="submission" date="2017-01" db="EMBL/GenBank/DDBJ databases">
        <authorList>
            <person name="Varghese N."/>
            <person name="Submissions S."/>
        </authorList>
    </citation>
    <scope>NUCLEOTIDE SEQUENCE [LARGE SCALE GENOMIC DNA]</scope>
    <source>
        <strain evidence="8">DSM 18714</strain>
    </source>
</reference>
<evidence type="ECO:0000256" key="5">
    <source>
        <dbReference type="SAM" id="Phobius"/>
    </source>
</evidence>
<feature type="transmembrane region" description="Helical" evidence="5">
    <location>
        <begin position="156"/>
        <end position="176"/>
    </location>
</feature>
<dbReference type="RefSeq" id="WP_076363854.1">
    <property type="nucleotide sequence ID" value="NZ_FTOM01000002.1"/>
</dbReference>
<feature type="domain" description="NnrU" evidence="6">
    <location>
        <begin position="4"/>
        <end position="177"/>
    </location>
</feature>
<dbReference type="InterPro" id="IPR009915">
    <property type="entry name" value="NnrU_dom"/>
</dbReference>
<organism evidence="7 8">
    <name type="scientific">Phaeovulum vinaykumarii</name>
    <dbReference type="NCBI Taxonomy" id="407234"/>
    <lineage>
        <taxon>Bacteria</taxon>
        <taxon>Pseudomonadati</taxon>
        <taxon>Pseudomonadota</taxon>
        <taxon>Alphaproteobacteria</taxon>
        <taxon>Rhodobacterales</taxon>
        <taxon>Paracoccaceae</taxon>
        <taxon>Phaeovulum</taxon>
    </lineage>
</organism>
<dbReference type="Pfam" id="PF07298">
    <property type="entry name" value="NnrU"/>
    <property type="match status" value="1"/>
</dbReference>
<feature type="transmembrane region" description="Helical" evidence="5">
    <location>
        <begin position="65"/>
        <end position="82"/>
    </location>
</feature>
<keyword evidence="4 5" id="KW-0472">Membrane</keyword>
<keyword evidence="8" id="KW-1185">Reference proteome</keyword>
<feature type="transmembrane region" description="Helical" evidence="5">
    <location>
        <begin position="34"/>
        <end position="53"/>
    </location>
</feature>
<comment type="subcellular location">
    <subcellularLocation>
        <location evidence="1">Membrane</location>
        <topology evidence="1">Multi-pass membrane protein</topology>
    </subcellularLocation>
</comment>
<evidence type="ECO:0000259" key="6">
    <source>
        <dbReference type="Pfam" id="PF07298"/>
    </source>
</evidence>
<dbReference type="EMBL" id="FTOM01000002">
    <property type="protein sequence ID" value="SIS64801.1"/>
    <property type="molecule type" value="Genomic_DNA"/>
</dbReference>
<evidence type="ECO:0000256" key="3">
    <source>
        <dbReference type="ARBA" id="ARBA00022989"/>
    </source>
</evidence>
<feature type="transmembrane region" description="Helical" evidence="5">
    <location>
        <begin position="116"/>
        <end position="135"/>
    </location>
</feature>
<feature type="transmembrane region" description="Helical" evidence="5">
    <location>
        <begin position="6"/>
        <end position="22"/>
    </location>
</feature>
<dbReference type="Proteomes" id="UP000186098">
    <property type="component" value="Unassembled WGS sequence"/>
</dbReference>
<gene>
    <name evidence="7" type="ORF">SAMN05421795_102143</name>
</gene>
<dbReference type="AlphaFoldDB" id="A0A1N7KTC5"/>
<dbReference type="STRING" id="407234.SAMN05421795_102143"/>
<keyword evidence="2 5" id="KW-0812">Transmembrane</keyword>
<accession>A0A1N7KTC5</accession>
<evidence type="ECO:0000313" key="7">
    <source>
        <dbReference type="EMBL" id="SIS64801.1"/>
    </source>
</evidence>
<dbReference type="GO" id="GO:0016020">
    <property type="term" value="C:membrane"/>
    <property type="evidence" value="ECO:0007669"/>
    <property type="project" value="UniProtKB-SubCell"/>
</dbReference>